<dbReference type="OrthoDB" id="1731983at2759"/>
<dbReference type="Proteomes" id="UP000800096">
    <property type="component" value="Unassembled WGS sequence"/>
</dbReference>
<dbReference type="EMBL" id="ML979137">
    <property type="protein sequence ID" value="KAF1914798.1"/>
    <property type="molecule type" value="Genomic_DNA"/>
</dbReference>
<dbReference type="Pfam" id="PF22917">
    <property type="entry name" value="PRISE"/>
    <property type="match status" value="1"/>
</dbReference>
<dbReference type="CDD" id="cd08948">
    <property type="entry name" value="5beta-POR_like_SDR_a"/>
    <property type="match status" value="1"/>
</dbReference>
<protein>
    <recommendedName>
        <fullName evidence="1">PRISE-like Rossmann-fold domain-containing protein</fullName>
    </recommendedName>
</protein>
<dbReference type="SUPFAM" id="SSF51735">
    <property type="entry name" value="NAD(P)-binding Rossmann-fold domains"/>
    <property type="match status" value="1"/>
</dbReference>
<evidence type="ECO:0000313" key="2">
    <source>
        <dbReference type="EMBL" id="KAF1914798.1"/>
    </source>
</evidence>
<name>A0A6A5QIY8_AMPQU</name>
<proteinExistence type="predicted"/>
<organism evidence="2 3">
    <name type="scientific">Ampelomyces quisqualis</name>
    <name type="common">Powdery mildew agent</name>
    <dbReference type="NCBI Taxonomy" id="50730"/>
    <lineage>
        <taxon>Eukaryota</taxon>
        <taxon>Fungi</taxon>
        <taxon>Dikarya</taxon>
        <taxon>Ascomycota</taxon>
        <taxon>Pezizomycotina</taxon>
        <taxon>Dothideomycetes</taxon>
        <taxon>Pleosporomycetidae</taxon>
        <taxon>Pleosporales</taxon>
        <taxon>Pleosporineae</taxon>
        <taxon>Phaeosphaeriaceae</taxon>
        <taxon>Ampelomyces</taxon>
    </lineage>
</organism>
<feature type="domain" description="PRISE-like Rossmann-fold" evidence="1">
    <location>
        <begin position="30"/>
        <end position="319"/>
    </location>
</feature>
<evidence type="ECO:0000313" key="3">
    <source>
        <dbReference type="Proteomes" id="UP000800096"/>
    </source>
</evidence>
<dbReference type="InterPro" id="IPR055222">
    <property type="entry name" value="PRISE-like_Rossmann-fold"/>
</dbReference>
<gene>
    <name evidence="2" type="ORF">BDU57DRAFT_304851</name>
</gene>
<dbReference type="InterPro" id="IPR036291">
    <property type="entry name" value="NAD(P)-bd_dom_sf"/>
</dbReference>
<dbReference type="AlphaFoldDB" id="A0A6A5QIY8"/>
<accession>A0A6A5QIY8</accession>
<keyword evidence="3" id="KW-1185">Reference proteome</keyword>
<dbReference type="PANTHER" id="PTHR32487:SF29">
    <property type="entry name" value="NAD-DEPENDENT EPIMERASE_DEHYDRATASE DOMAIN-CONTAINING PROTEIN"/>
    <property type="match status" value="1"/>
</dbReference>
<dbReference type="Gene3D" id="3.40.50.720">
    <property type="entry name" value="NAD(P)-binding Rossmann-like Domain"/>
    <property type="match status" value="1"/>
</dbReference>
<sequence>MVQNNESFTVRHSGVYRNLPTYPSAKGRTAIVPGATGISGWNTIRSLLDSPNRWTKIYAISRSPPKKELMDLLSTEQQARVQHLSMDFSGKPQDIAKSLSVIQEVDTFVFFYAYLQPKTEAHEAVWSNADKLQDVNSKLFSCFLEALEIAKVTPKRILLQTGGKNYGVHFGRVPQPCVESDPQPRHLIPNFYYAQEDSLKEYCKRHPQTSWNIIRPFGVIGSALNAQMSGLYLLCVFAAVQAHKKEPLYFPGDWATWQGSIPLSTARLNGYLSEWAVLHDGCENQAYNSVDSNSMTFERIFKELARWYGNDKGVVGPAADPAKFETEELKGGKDSPLGYGPPLTGSYSYKTLDWAQQQCNKDAWREIMDASGGAITSNPFEADVVKENFGFLDWFFVIAVTASMNKARRQGWTGFVDTLEAAFESAQEMVGMGLLPPVAVDAACPLV</sequence>
<reference evidence="2" key="1">
    <citation type="journal article" date="2020" name="Stud. Mycol.">
        <title>101 Dothideomycetes genomes: a test case for predicting lifestyles and emergence of pathogens.</title>
        <authorList>
            <person name="Haridas S."/>
            <person name="Albert R."/>
            <person name="Binder M."/>
            <person name="Bloem J."/>
            <person name="Labutti K."/>
            <person name="Salamov A."/>
            <person name="Andreopoulos B."/>
            <person name="Baker S."/>
            <person name="Barry K."/>
            <person name="Bills G."/>
            <person name="Bluhm B."/>
            <person name="Cannon C."/>
            <person name="Castanera R."/>
            <person name="Culley D."/>
            <person name="Daum C."/>
            <person name="Ezra D."/>
            <person name="Gonzalez J."/>
            <person name="Henrissat B."/>
            <person name="Kuo A."/>
            <person name="Liang C."/>
            <person name="Lipzen A."/>
            <person name="Lutzoni F."/>
            <person name="Magnuson J."/>
            <person name="Mondo S."/>
            <person name="Nolan M."/>
            <person name="Ohm R."/>
            <person name="Pangilinan J."/>
            <person name="Park H.-J."/>
            <person name="Ramirez L."/>
            <person name="Alfaro M."/>
            <person name="Sun H."/>
            <person name="Tritt A."/>
            <person name="Yoshinaga Y."/>
            <person name="Zwiers L.-H."/>
            <person name="Turgeon B."/>
            <person name="Goodwin S."/>
            <person name="Spatafora J."/>
            <person name="Crous P."/>
            <person name="Grigoriev I."/>
        </authorList>
    </citation>
    <scope>NUCLEOTIDE SEQUENCE</scope>
    <source>
        <strain evidence="2">HMLAC05119</strain>
    </source>
</reference>
<dbReference type="PANTHER" id="PTHR32487">
    <property type="entry name" value="3-OXO-DELTA(4,5)-STEROID 5-BETA-REDUCTASE"/>
    <property type="match status" value="1"/>
</dbReference>
<evidence type="ECO:0000259" key="1">
    <source>
        <dbReference type="Pfam" id="PF22917"/>
    </source>
</evidence>